<name>A0A644ZDT6_9ZZZZ</name>
<gene>
    <name evidence="1" type="ORF">SDC9_85657</name>
</gene>
<organism evidence="1">
    <name type="scientific">bioreactor metagenome</name>
    <dbReference type="NCBI Taxonomy" id="1076179"/>
    <lineage>
        <taxon>unclassified sequences</taxon>
        <taxon>metagenomes</taxon>
        <taxon>ecological metagenomes</taxon>
    </lineage>
</organism>
<evidence type="ECO:0000313" key="1">
    <source>
        <dbReference type="EMBL" id="MPM39026.1"/>
    </source>
</evidence>
<proteinExistence type="predicted"/>
<dbReference type="EMBL" id="VSSQ01008498">
    <property type="protein sequence ID" value="MPM39026.1"/>
    <property type="molecule type" value="Genomic_DNA"/>
</dbReference>
<comment type="caution">
    <text evidence="1">The sequence shown here is derived from an EMBL/GenBank/DDBJ whole genome shotgun (WGS) entry which is preliminary data.</text>
</comment>
<accession>A0A644ZDT6</accession>
<reference evidence="1" key="1">
    <citation type="submission" date="2019-08" db="EMBL/GenBank/DDBJ databases">
        <authorList>
            <person name="Kucharzyk K."/>
            <person name="Murdoch R.W."/>
            <person name="Higgins S."/>
            <person name="Loffler F."/>
        </authorList>
    </citation>
    <scope>NUCLEOTIDE SEQUENCE</scope>
</reference>
<dbReference type="AlphaFoldDB" id="A0A644ZDT6"/>
<protein>
    <submittedName>
        <fullName evidence="1">Uncharacterized protein</fullName>
    </submittedName>
</protein>
<sequence length="109" mass="12386">MIRNLPHAVNQFGTVSIQSHYISLMSRQLIINKHLTPSCFIENGNFHAIPKLRNFVDHNDINILDKCIIANIIIGNVILNIFNATVITHSYIVESHMPKSRMFFNASGQ</sequence>